<comment type="subcellular location">
    <subcellularLocation>
        <location evidence="1 5">Cell membrane</location>
        <topology evidence="1 5">Multi-pass membrane protein</topology>
    </subcellularLocation>
</comment>
<dbReference type="PANTHER" id="PTHR43759">
    <property type="entry name" value="TREHALOSE TRANSPORT SYSTEM PERMEASE PROTEIN SUGA"/>
    <property type="match status" value="1"/>
</dbReference>
<proteinExistence type="inferred from homology"/>
<evidence type="ECO:0000259" key="7">
    <source>
        <dbReference type="PROSITE" id="PS50928"/>
    </source>
</evidence>
<evidence type="ECO:0000256" key="3">
    <source>
        <dbReference type="ARBA" id="ARBA00022989"/>
    </source>
</evidence>
<dbReference type="Pfam" id="PF00528">
    <property type="entry name" value="BPD_transp_1"/>
    <property type="match status" value="1"/>
</dbReference>
<accession>A0ABZ2XZG8</accession>
<feature type="transmembrane region" description="Helical" evidence="5">
    <location>
        <begin position="97"/>
        <end position="119"/>
    </location>
</feature>
<keyword evidence="3 5" id="KW-1133">Transmembrane helix</keyword>
<dbReference type="Proteomes" id="UP001623232">
    <property type="component" value="Plasmid unnamed3"/>
</dbReference>
<keyword evidence="2 5" id="KW-0812">Transmembrane</keyword>
<sequence length="320" mass="36330">MTDTTTQEVPEMAPRPPGLFKRNPNDPKTLPLLLIIPSQLLLMGMMVFPFFLELWISLTNWQPTFGSLWEAEFIGYFNYEELIVYEPRFLQALGRTLLFAVICLSLEFMLGLGLAILFLKAIPARKLLFSLLLSPMMIMPVVVGYTWFMLFQTNGPINQIIGWITLQGGLPQIEWFRHDATAFASIVMAEVWHWTPLFFLVLLSGLNAVPQNPIRAAVMLGASPLRVFWSVVLPNLLPVIIIAFVIRTMEILKIFDEIFLMTRGGPGTATEMVSQYLYKLAFQDFRLAYAAAAAFIVLLLTVIGVNLMLRPVTRQILREK</sequence>
<keyword evidence="5" id="KW-0813">Transport</keyword>
<feature type="transmembrane region" description="Helical" evidence="5">
    <location>
        <begin position="227"/>
        <end position="246"/>
    </location>
</feature>
<evidence type="ECO:0000313" key="8">
    <source>
        <dbReference type="EMBL" id="WZK91495.1"/>
    </source>
</evidence>
<keyword evidence="8" id="KW-0614">Plasmid</keyword>
<gene>
    <name evidence="8" type="ORF">QEZ52_22985</name>
</gene>
<reference evidence="8 9" key="1">
    <citation type="submission" date="2023-04" db="EMBL/GenBank/DDBJ databases">
        <title>Complete genome sequence of Alisedimentitalea scapharcae.</title>
        <authorList>
            <person name="Rong J.-C."/>
            <person name="Yi M.-L."/>
            <person name="Zhao Q."/>
        </authorList>
    </citation>
    <scope>NUCLEOTIDE SEQUENCE [LARGE SCALE GENOMIC DNA]</scope>
    <source>
        <strain evidence="8 9">KCTC 42119</strain>
        <plasmid evidence="8 9">unnamed3</plasmid>
    </source>
</reference>
<evidence type="ECO:0000256" key="5">
    <source>
        <dbReference type="RuleBase" id="RU363032"/>
    </source>
</evidence>
<organism evidence="8 9">
    <name type="scientific">Aliisedimentitalea scapharcae</name>
    <dbReference type="NCBI Taxonomy" id="1524259"/>
    <lineage>
        <taxon>Bacteria</taxon>
        <taxon>Pseudomonadati</taxon>
        <taxon>Pseudomonadota</taxon>
        <taxon>Alphaproteobacteria</taxon>
        <taxon>Rhodobacterales</taxon>
        <taxon>Roseobacteraceae</taxon>
        <taxon>Aliisedimentitalea</taxon>
    </lineage>
</organism>
<evidence type="ECO:0000256" key="4">
    <source>
        <dbReference type="ARBA" id="ARBA00023136"/>
    </source>
</evidence>
<comment type="similarity">
    <text evidence="5">Belongs to the binding-protein-dependent transport system permease family.</text>
</comment>
<dbReference type="Gene3D" id="1.10.3720.10">
    <property type="entry name" value="MetI-like"/>
    <property type="match status" value="1"/>
</dbReference>
<dbReference type="InterPro" id="IPR035906">
    <property type="entry name" value="MetI-like_sf"/>
</dbReference>
<feature type="transmembrane region" description="Helical" evidence="5">
    <location>
        <begin position="182"/>
        <end position="206"/>
    </location>
</feature>
<evidence type="ECO:0000256" key="1">
    <source>
        <dbReference type="ARBA" id="ARBA00004651"/>
    </source>
</evidence>
<protein>
    <submittedName>
        <fullName evidence="8">Sugar ABC transporter permease</fullName>
    </submittedName>
</protein>
<name>A0ABZ2XZG8_9RHOB</name>
<dbReference type="InterPro" id="IPR052730">
    <property type="entry name" value="Sugar_ABC_transporter"/>
</dbReference>
<keyword evidence="4 5" id="KW-0472">Membrane</keyword>
<dbReference type="InterPro" id="IPR000515">
    <property type="entry name" value="MetI-like"/>
</dbReference>
<feature type="domain" description="ABC transmembrane type-1" evidence="7">
    <location>
        <begin position="93"/>
        <end position="309"/>
    </location>
</feature>
<evidence type="ECO:0000313" key="9">
    <source>
        <dbReference type="Proteomes" id="UP001623232"/>
    </source>
</evidence>
<feature type="transmembrane region" description="Helical" evidence="5">
    <location>
        <begin position="30"/>
        <end position="52"/>
    </location>
</feature>
<feature type="transmembrane region" description="Helical" evidence="5">
    <location>
        <begin position="287"/>
        <end position="309"/>
    </location>
</feature>
<dbReference type="CDD" id="cd06261">
    <property type="entry name" value="TM_PBP2"/>
    <property type="match status" value="1"/>
</dbReference>
<dbReference type="SUPFAM" id="SSF161098">
    <property type="entry name" value="MetI-like"/>
    <property type="match status" value="1"/>
</dbReference>
<feature type="region of interest" description="Disordered" evidence="6">
    <location>
        <begin position="1"/>
        <end position="24"/>
    </location>
</feature>
<dbReference type="RefSeq" id="WP_343211398.1">
    <property type="nucleotide sequence ID" value="NZ_CP123587.1"/>
</dbReference>
<evidence type="ECO:0000256" key="6">
    <source>
        <dbReference type="SAM" id="MobiDB-lite"/>
    </source>
</evidence>
<keyword evidence="9" id="KW-1185">Reference proteome</keyword>
<dbReference type="PROSITE" id="PS50928">
    <property type="entry name" value="ABC_TM1"/>
    <property type="match status" value="1"/>
</dbReference>
<evidence type="ECO:0000256" key="2">
    <source>
        <dbReference type="ARBA" id="ARBA00022692"/>
    </source>
</evidence>
<feature type="transmembrane region" description="Helical" evidence="5">
    <location>
        <begin position="126"/>
        <end position="148"/>
    </location>
</feature>
<dbReference type="PANTHER" id="PTHR43759:SF1">
    <property type="entry name" value="GLUCOSE IMPORT SYSTEM PERMEASE PROTEIN GLCT"/>
    <property type="match status" value="1"/>
</dbReference>
<dbReference type="EMBL" id="CP123587">
    <property type="protein sequence ID" value="WZK91495.1"/>
    <property type="molecule type" value="Genomic_DNA"/>
</dbReference>
<geneLocation type="plasmid" evidence="8 9">
    <name>unnamed3</name>
</geneLocation>